<comment type="subcellular location">
    <subcellularLocation>
        <location evidence="1">Nucleus</location>
    </subcellularLocation>
</comment>
<feature type="compositionally biased region" description="Acidic residues" evidence="6">
    <location>
        <begin position="136"/>
        <end position="145"/>
    </location>
</feature>
<dbReference type="Pfam" id="PF00010">
    <property type="entry name" value="HLH"/>
    <property type="match status" value="1"/>
</dbReference>
<feature type="region of interest" description="Disordered" evidence="6">
    <location>
        <begin position="174"/>
        <end position="205"/>
    </location>
</feature>
<feature type="domain" description="BHLH" evidence="7">
    <location>
        <begin position="254"/>
        <end position="305"/>
    </location>
</feature>
<accession>A0ABP9XVI8</accession>
<dbReference type="EMBL" id="BAABUJ010000011">
    <property type="protein sequence ID" value="GAA5798789.1"/>
    <property type="molecule type" value="Genomic_DNA"/>
</dbReference>
<dbReference type="InterPro" id="IPR011598">
    <property type="entry name" value="bHLH_dom"/>
</dbReference>
<keyword evidence="9" id="KW-1185">Reference proteome</keyword>
<feature type="compositionally biased region" description="Low complexity" evidence="6">
    <location>
        <begin position="112"/>
        <end position="135"/>
    </location>
</feature>
<comment type="caution">
    <text evidence="8">The sequence shown here is derived from an EMBL/GenBank/DDBJ whole genome shotgun (WGS) entry which is preliminary data.</text>
</comment>
<gene>
    <name evidence="8" type="ORF">HPULCUR_004195</name>
</gene>
<reference evidence="8 9" key="1">
    <citation type="submission" date="2024-04" db="EMBL/GenBank/DDBJ databases">
        <title>genome sequences of Mucor flavus KT1a and Helicostylum pulchrum KT1b strains isolation_sourced from the surface of a dry-aged beef.</title>
        <authorList>
            <person name="Toyotome T."/>
            <person name="Hosono M."/>
            <person name="Torimaru M."/>
            <person name="Fukuda K."/>
            <person name="Mikami N."/>
        </authorList>
    </citation>
    <scope>NUCLEOTIDE SEQUENCE [LARGE SCALE GENOMIC DNA]</scope>
    <source>
        <strain evidence="8 9">KT1b</strain>
    </source>
</reference>
<evidence type="ECO:0000313" key="9">
    <source>
        <dbReference type="Proteomes" id="UP001476247"/>
    </source>
</evidence>
<name>A0ABP9XVI8_9FUNG</name>
<evidence type="ECO:0000256" key="4">
    <source>
        <dbReference type="ARBA" id="ARBA00023163"/>
    </source>
</evidence>
<evidence type="ECO:0000256" key="2">
    <source>
        <dbReference type="ARBA" id="ARBA00023015"/>
    </source>
</evidence>
<dbReference type="Proteomes" id="UP001476247">
    <property type="component" value="Unassembled WGS sequence"/>
</dbReference>
<evidence type="ECO:0000256" key="1">
    <source>
        <dbReference type="ARBA" id="ARBA00004123"/>
    </source>
</evidence>
<dbReference type="Gene3D" id="4.10.280.10">
    <property type="entry name" value="Helix-loop-helix DNA-binding domain"/>
    <property type="match status" value="1"/>
</dbReference>
<dbReference type="InterPro" id="IPR052207">
    <property type="entry name" value="Max-like/E-box_TFs"/>
</dbReference>
<protein>
    <recommendedName>
        <fullName evidence="7">BHLH domain-containing protein</fullName>
    </recommendedName>
</protein>
<keyword evidence="3" id="KW-0238">DNA-binding</keyword>
<dbReference type="PROSITE" id="PS50888">
    <property type="entry name" value="BHLH"/>
    <property type="match status" value="1"/>
</dbReference>
<feature type="compositionally biased region" description="Polar residues" evidence="6">
    <location>
        <begin position="174"/>
        <end position="183"/>
    </location>
</feature>
<dbReference type="PANTHER" id="PTHR15741">
    <property type="entry name" value="BASIC HELIX-LOOP-HELIX ZIP TRANSCRIPTION FACTOR"/>
    <property type="match status" value="1"/>
</dbReference>
<dbReference type="SMART" id="SM00353">
    <property type="entry name" value="HLH"/>
    <property type="match status" value="1"/>
</dbReference>
<evidence type="ECO:0000313" key="8">
    <source>
        <dbReference type="EMBL" id="GAA5798789.1"/>
    </source>
</evidence>
<evidence type="ECO:0000256" key="6">
    <source>
        <dbReference type="SAM" id="MobiDB-lite"/>
    </source>
</evidence>
<evidence type="ECO:0000259" key="7">
    <source>
        <dbReference type="PROSITE" id="PS50888"/>
    </source>
</evidence>
<keyword evidence="4" id="KW-0804">Transcription</keyword>
<dbReference type="InterPro" id="IPR036638">
    <property type="entry name" value="HLH_DNA-bd_sf"/>
</dbReference>
<dbReference type="SUPFAM" id="SSF47459">
    <property type="entry name" value="HLH, helix-loop-helix DNA-binding domain"/>
    <property type="match status" value="1"/>
</dbReference>
<proteinExistence type="predicted"/>
<keyword evidence="2" id="KW-0805">Transcription regulation</keyword>
<feature type="region of interest" description="Disordered" evidence="6">
    <location>
        <begin position="112"/>
        <end position="150"/>
    </location>
</feature>
<sequence>MNFNQIPNSSFNDESWLYSSTPSELKSSYNNETLQEPVPFEDFKFSFGMNTDFSAAITDEFSPSIITDPFLQEPFTFMSAPNTVLDENDQKAFSSFLDAFFMDPEMQFPSNNNNNFYAFNNSSSNNNNNNNQEPSPQEENELEEKEEYRRSSILQSLDEQKMLHQRLSLIASLPTSPSITSDQCRLRSPSTNNTSSVTSEDDMPQSIYLRQSDSISSPYTNSNSNIKRTLQVTHEKSTTNKKPRTNKELLTEEEKRANHIASEQKRRSTIRNGFKDLTDLIPTLKNINNSKSTVLFKAVDFIKYLEKRTKTLKEKVGSLELRVEVEGRMTNNNTNYSNQPNDNNTIIITGEEEEEKEFKKEIIEKKKEIIKPLPKPIKKPTVNNLKNNQYNNNTYMNQTSHLQGLPANARNALLAHKTQQKQLLILQEQLQLHQRLIAQQQEMKERSMISVKNKLPPILDQYDTPSTKSFLLKELEDKSISAP</sequence>
<dbReference type="PANTHER" id="PTHR15741:SF27">
    <property type="entry name" value="TRANSCRIPTION FACTOR AP-4"/>
    <property type="match status" value="1"/>
</dbReference>
<evidence type="ECO:0000256" key="3">
    <source>
        <dbReference type="ARBA" id="ARBA00023125"/>
    </source>
</evidence>
<keyword evidence="5" id="KW-0539">Nucleus</keyword>
<organism evidence="8 9">
    <name type="scientific">Helicostylum pulchrum</name>
    <dbReference type="NCBI Taxonomy" id="562976"/>
    <lineage>
        <taxon>Eukaryota</taxon>
        <taxon>Fungi</taxon>
        <taxon>Fungi incertae sedis</taxon>
        <taxon>Mucoromycota</taxon>
        <taxon>Mucoromycotina</taxon>
        <taxon>Mucoromycetes</taxon>
        <taxon>Mucorales</taxon>
        <taxon>Mucorineae</taxon>
        <taxon>Mucoraceae</taxon>
        <taxon>Helicostylum</taxon>
    </lineage>
</organism>
<evidence type="ECO:0000256" key="5">
    <source>
        <dbReference type="ARBA" id="ARBA00023242"/>
    </source>
</evidence>
<feature type="compositionally biased region" description="Low complexity" evidence="6">
    <location>
        <begin position="188"/>
        <end position="198"/>
    </location>
</feature>